<evidence type="ECO:0000313" key="1">
    <source>
        <dbReference type="EMBL" id="EFN74777.1"/>
    </source>
</evidence>
<sequence length="82" mass="9216">MAMTGQHPPALENAVLRKARLQPSYGGAAEQIFLTETGLWMLRPWTTLPHVSFDLGPLGLRKNKEPLTRASQENSFEYYVVS</sequence>
<dbReference type="EMBL" id="GL434548">
    <property type="protein sequence ID" value="EFN74777.1"/>
    <property type="molecule type" value="Genomic_DNA"/>
</dbReference>
<evidence type="ECO:0000313" key="2">
    <source>
        <dbReference type="Proteomes" id="UP000000311"/>
    </source>
</evidence>
<dbReference type="Proteomes" id="UP000000311">
    <property type="component" value="Unassembled WGS sequence"/>
</dbReference>
<accession>E1ZVK8</accession>
<dbReference type="AlphaFoldDB" id="E1ZVK8"/>
<protein>
    <submittedName>
        <fullName evidence="1">Uncharacterized protein</fullName>
    </submittedName>
</protein>
<name>E1ZVK8_CAMFO</name>
<dbReference type="InParanoid" id="E1ZVK8"/>
<organism evidence="2">
    <name type="scientific">Camponotus floridanus</name>
    <name type="common">Florida carpenter ant</name>
    <dbReference type="NCBI Taxonomy" id="104421"/>
    <lineage>
        <taxon>Eukaryota</taxon>
        <taxon>Metazoa</taxon>
        <taxon>Ecdysozoa</taxon>
        <taxon>Arthropoda</taxon>
        <taxon>Hexapoda</taxon>
        <taxon>Insecta</taxon>
        <taxon>Pterygota</taxon>
        <taxon>Neoptera</taxon>
        <taxon>Endopterygota</taxon>
        <taxon>Hymenoptera</taxon>
        <taxon>Apocrita</taxon>
        <taxon>Aculeata</taxon>
        <taxon>Formicoidea</taxon>
        <taxon>Formicidae</taxon>
        <taxon>Formicinae</taxon>
        <taxon>Camponotus</taxon>
    </lineage>
</organism>
<gene>
    <name evidence="1" type="ORF">EAG_10186</name>
</gene>
<keyword evidence="2" id="KW-1185">Reference proteome</keyword>
<reference evidence="1 2" key="1">
    <citation type="journal article" date="2010" name="Science">
        <title>Genomic comparison of the ants Camponotus floridanus and Harpegnathos saltator.</title>
        <authorList>
            <person name="Bonasio R."/>
            <person name="Zhang G."/>
            <person name="Ye C."/>
            <person name="Mutti N.S."/>
            <person name="Fang X."/>
            <person name="Qin N."/>
            <person name="Donahue G."/>
            <person name="Yang P."/>
            <person name="Li Q."/>
            <person name="Li C."/>
            <person name="Zhang P."/>
            <person name="Huang Z."/>
            <person name="Berger S.L."/>
            <person name="Reinberg D."/>
            <person name="Wang J."/>
            <person name="Liebig J."/>
        </authorList>
    </citation>
    <scope>NUCLEOTIDE SEQUENCE [LARGE SCALE GENOMIC DNA]</scope>
    <source>
        <strain evidence="2">C129</strain>
    </source>
</reference>
<proteinExistence type="predicted"/>